<comment type="similarity">
    <text evidence="2">Belongs to the multi antimicrobial extrusion (MATE) (TC 2.A.66.1) family. MepA subfamily.</text>
</comment>
<organism evidence="11 12">
    <name type="scientific">Butyrivibrio hungatei</name>
    <dbReference type="NCBI Taxonomy" id="185008"/>
    <lineage>
        <taxon>Bacteria</taxon>
        <taxon>Bacillati</taxon>
        <taxon>Bacillota</taxon>
        <taxon>Clostridia</taxon>
        <taxon>Lachnospirales</taxon>
        <taxon>Lachnospiraceae</taxon>
        <taxon>Butyrivibrio</taxon>
    </lineage>
</organism>
<evidence type="ECO:0000256" key="7">
    <source>
        <dbReference type="ARBA" id="ARBA00022989"/>
    </source>
</evidence>
<dbReference type="RefSeq" id="WP_074461963.1">
    <property type="nucleotide sequence ID" value="NZ_FMUR01000007.1"/>
</dbReference>
<accession>A0A1G5CYT6</accession>
<evidence type="ECO:0000256" key="10">
    <source>
        <dbReference type="SAM" id="Phobius"/>
    </source>
</evidence>
<feature type="transmembrane region" description="Helical" evidence="10">
    <location>
        <begin position="279"/>
        <end position="302"/>
    </location>
</feature>
<dbReference type="GO" id="GO:0015297">
    <property type="term" value="F:antiporter activity"/>
    <property type="evidence" value="ECO:0007669"/>
    <property type="project" value="InterPro"/>
</dbReference>
<feature type="transmembrane region" description="Helical" evidence="10">
    <location>
        <begin position="59"/>
        <end position="80"/>
    </location>
</feature>
<evidence type="ECO:0000256" key="1">
    <source>
        <dbReference type="ARBA" id="ARBA00004651"/>
    </source>
</evidence>
<sequence>MSTQNRREYFTTTPIPKLIMTLSFPTIISMLVTGIYNTADTFFVSRVSSNPEVNTAATASVGLVFTVMAIIQAAGFFCGHGSGNYLSRMLGAEKYEEADEMASTGFALSIILGIAFALIGNIFLTDIAGALGAKSAQTLTFTKQYMRIILLGAPFMMAQFVINNQLRFQGSAYYAMIGLMSGAAMNMILDPLLIMVFHMEVTGAAIATVMGQITSFFVLLIGTTKGENIKLNIKKVRLNGHYLFEIANGGGPSLARQGLAAIATLVLNRTAGSIGADAAIAGMSVATRILMLMVSALIGFGQGYQPVCSFNYGAGLTARVKEGFFFCIKYASIFLLGLGAVCFYFAPNLIALFSKDAAAVEVGVKALRFQCATLFLSGPIVMSNMMLQSIGKGVKASITASARNGICFLPMILLLPRFFGITGVEIAQPCADVLSTLIAVPFAYSELRKFK</sequence>
<feature type="transmembrane region" description="Helical" evidence="10">
    <location>
        <begin position="101"/>
        <end position="124"/>
    </location>
</feature>
<keyword evidence="4" id="KW-0813">Transport</keyword>
<dbReference type="GO" id="GO:0046677">
    <property type="term" value="P:response to antibiotic"/>
    <property type="evidence" value="ECO:0007669"/>
    <property type="project" value="UniProtKB-KW"/>
</dbReference>
<dbReference type="CDD" id="cd13143">
    <property type="entry name" value="MATE_MepA_like"/>
    <property type="match status" value="1"/>
</dbReference>
<dbReference type="EMBL" id="FMUR01000007">
    <property type="protein sequence ID" value="SCY07562.1"/>
    <property type="molecule type" value="Genomic_DNA"/>
</dbReference>
<dbReference type="InterPro" id="IPR002528">
    <property type="entry name" value="MATE_fam"/>
</dbReference>
<evidence type="ECO:0000313" key="12">
    <source>
        <dbReference type="Proteomes" id="UP000183047"/>
    </source>
</evidence>
<dbReference type="AlphaFoldDB" id="A0A1G5CYT6"/>
<protein>
    <recommendedName>
        <fullName evidence="3">Multidrug export protein MepA</fullName>
    </recommendedName>
</protein>
<feature type="transmembrane region" description="Helical" evidence="10">
    <location>
        <begin position="203"/>
        <end position="221"/>
    </location>
</feature>
<dbReference type="GO" id="GO:0005886">
    <property type="term" value="C:plasma membrane"/>
    <property type="evidence" value="ECO:0007669"/>
    <property type="project" value="UniProtKB-SubCell"/>
</dbReference>
<dbReference type="InterPro" id="IPR045070">
    <property type="entry name" value="MATE_MepA-like"/>
</dbReference>
<keyword evidence="12" id="KW-1185">Reference proteome</keyword>
<feature type="transmembrane region" description="Helical" evidence="10">
    <location>
        <begin position="323"/>
        <end position="346"/>
    </location>
</feature>
<dbReference type="Proteomes" id="UP000183047">
    <property type="component" value="Unassembled WGS sequence"/>
</dbReference>
<keyword evidence="9" id="KW-0046">Antibiotic resistance</keyword>
<dbReference type="OrthoDB" id="9811110at2"/>
<keyword evidence="7 10" id="KW-1133">Transmembrane helix</keyword>
<evidence type="ECO:0000256" key="3">
    <source>
        <dbReference type="ARBA" id="ARBA00022106"/>
    </source>
</evidence>
<dbReference type="PANTHER" id="PTHR43823:SF3">
    <property type="entry name" value="MULTIDRUG EXPORT PROTEIN MEPA"/>
    <property type="match status" value="1"/>
</dbReference>
<feature type="transmembrane region" description="Helical" evidence="10">
    <location>
        <begin position="144"/>
        <end position="162"/>
    </location>
</feature>
<evidence type="ECO:0000256" key="2">
    <source>
        <dbReference type="ARBA" id="ARBA00008417"/>
    </source>
</evidence>
<evidence type="ECO:0000256" key="9">
    <source>
        <dbReference type="ARBA" id="ARBA00023251"/>
    </source>
</evidence>
<keyword evidence="6 10" id="KW-0812">Transmembrane</keyword>
<dbReference type="GO" id="GO:0042910">
    <property type="term" value="F:xenobiotic transmembrane transporter activity"/>
    <property type="evidence" value="ECO:0007669"/>
    <property type="project" value="InterPro"/>
</dbReference>
<evidence type="ECO:0000256" key="6">
    <source>
        <dbReference type="ARBA" id="ARBA00022692"/>
    </source>
</evidence>
<feature type="transmembrane region" description="Helical" evidence="10">
    <location>
        <begin position="21"/>
        <end position="39"/>
    </location>
</feature>
<dbReference type="InterPro" id="IPR048279">
    <property type="entry name" value="MdtK-like"/>
</dbReference>
<dbReference type="Pfam" id="PF01554">
    <property type="entry name" value="MatE"/>
    <property type="match status" value="2"/>
</dbReference>
<dbReference type="PIRSF" id="PIRSF006603">
    <property type="entry name" value="DinF"/>
    <property type="match status" value="1"/>
</dbReference>
<keyword evidence="5" id="KW-1003">Cell membrane</keyword>
<gene>
    <name evidence="11" type="ORF">SAMN02910451_01298</name>
</gene>
<keyword evidence="8 10" id="KW-0472">Membrane</keyword>
<comment type="subcellular location">
    <subcellularLocation>
        <location evidence="1">Cell membrane</location>
        <topology evidence="1">Multi-pass membrane protein</topology>
    </subcellularLocation>
</comment>
<proteinExistence type="inferred from homology"/>
<reference evidence="12" key="1">
    <citation type="submission" date="2016-10" db="EMBL/GenBank/DDBJ databases">
        <authorList>
            <person name="Varghese N."/>
            <person name="Submissions S."/>
        </authorList>
    </citation>
    <scope>NUCLEOTIDE SEQUENCE [LARGE SCALE GENOMIC DNA]</scope>
    <source>
        <strain evidence="12">XBD2006</strain>
    </source>
</reference>
<evidence type="ECO:0000256" key="8">
    <source>
        <dbReference type="ARBA" id="ARBA00023136"/>
    </source>
</evidence>
<evidence type="ECO:0000313" key="11">
    <source>
        <dbReference type="EMBL" id="SCY07562.1"/>
    </source>
</evidence>
<feature type="transmembrane region" description="Helical" evidence="10">
    <location>
        <begin position="174"/>
        <end position="197"/>
    </location>
</feature>
<evidence type="ECO:0000256" key="5">
    <source>
        <dbReference type="ARBA" id="ARBA00022475"/>
    </source>
</evidence>
<name>A0A1G5CYT6_9FIRM</name>
<evidence type="ECO:0000256" key="4">
    <source>
        <dbReference type="ARBA" id="ARBA00022448"/>
    </source>
</evidence>
<dbReference type="InterPro" id="IPR051327">
    <property type="entry name" value="MATE_MepA_subfamily"/>
</dbReference>
<dbReference type="PANTHER" id="PTHR43823">
    <property type="entry name" value="SPORULATION PROTEIN YKVU"/>
    <property type="match status" value="1"/>
</dbReference>